<dbReference type="OrthoDB" id="5289215at2"/>
<evidence type="ECO:0000256" key="2">
    <source>
        <dbReference type="ARBA" id="ARBA00009009"/>
    </source>
</evidence>
<dbReference type="STRING" id="946333.A4W93_14155"/>
<comment type="similarity">
    <text evidence="2">Belongs to the class-A beta-lactamase family.</text>
</comment>
<dbReference type="SUPFAM" id="SSF56601">
    <property type="entry name" value="beta-lactamase/transpeptidase-like"/>
    <property type="match status" value="1"/>
</dbReference>
<dbReference type="PANTHER" id="PTHR35333">
    <property type="entry name" value="BETA-LACTAMASE"/>
    <property type="match status" value="1"/>
</dbReference>
<dbReference type="GO" id="GO:0030655">
    <property type="term" value="P:beta-lactam antibiotic catabolic process"/>
    <property type="evidence" value="ECO:0007669"/>
    <property type="project" value="InterPro"/>
</dbReference>
<dbReference type="KEGG" id="rgu:A4W93_14155"/>
<evidence type="ECO:0000256" key="1">
    <source>
        <dbReference type="ARBA" id="ARBA00001526"/>
    </source>
</evidence>
<proteinExistence type="inferred from homology"/>
<sequence length="419" mass="46573">MTLARLAAAALATAAALAHAYPLDAYESTGIRRLEGLRLANEGKVRDVKQPPGAMLPLADVDLRLVGKTWDLPAPDPQFTRQVQALLDGGMDQYGLGVLDLADPDHPRYAEHRGDHKQNVGSVGKIAVALALFQALADLHPNDTAARMKLLQSTTVTADGFSQWDHHTVRFYDPATKKLVRRTIQPGDRASLLEYVDWMLSPSSNSAAGMVMREAMLVRQYGTAYPPPEPEIKRFFAETPKKDLTALFERTFFEPITRNGLDLDQLRQASFFTATGKRLVPGPGESYGTARELMRYLLRVEQGRLVDEWSSREIKRLLYVTERRIRYASSPALANAAVYFKSGSLWKCSRPGACGEYRGDVENYMNSIAIVEAPAATREQYYMVTLVTNVLRKNSAAEHQGLGTRIQKLMAQPPRPLAK</sequence>
<evidence type="ECO:0000313" key="6">
    <source>
        <dbReference type="Proteomes" id="UP000193427"/>
    </source>
</evidence>
<keyword evidence="6" id="KW-1185">Reference proteome</keyword>
<dbReference type="InterPro" id="IPR000871">
    <property type="entry name" value="Beta-lactam_class-A"/>
</dbReference>
<organism evidence="5 6">
    <name type="scientific">Piscinibacter gummiphilus</name>
    <dbReference type="NCBI Taxonomy" id="946333"/>
    <lineage>
        <taxon>Bacteria</taxon>
        <taxon>Pseudomonadati</taxon>
        <taxon>Pseudomonadota</taxon>
        <taxon>Betaproteobacteria</taxon>
        <taxon>Burkholderiales</taxon>
        <taxon>Sphaerotilaceae</taxon>
        <taxon>Piscinibacter</taxon>
    </lineage>
</organism>
<protein>
    <recommendedName>
        <fullName evidence="3">beta-lactamase</fullName>
        <ecNumber evidence="3">3.5.2.6</ecNumber>
    </recommendedName>
</protein>
<name>A0A1W6L9H7_9BURK</name>
<reference evidence="5 6" key="1">
    <citation type="submission" date="2016-04" db="EMBL/GenBank/DDBJ databases">
        <title>Complete genome sequence of natural rubber-degrading, novel Gram-negative bacterium, Rhizobacter gummiphilus strain NS21.</title>
        <authorList>
            <person name="Tabata M."/>
            <person name="Kasai D."/>
            <person name="Fukuda M."/>
        </authorList>
    </citation>
    <scope>NUCLEOTIDE SEQUENCE [LARGE SCALE GENOMIC DNA]</scope>
    <source>
        <strain evidence="5 6">NS21</strain>
    </source>
</reference>
<evidence type="ECO:0000259" key="4">
    <source>
        <dbReference type="Pfam" id="PF13354"/>
    </source>
</evidence>
<evidence type="ECO:0000256" key="3">
    <source>
        <dbReference type="ARBA" id="ARBA00012865"/>
    </source>
</evidence>
<dbReference type="RefSeq" id="WP_085751226.1">
    <property type="nucleotide sequence ID" value="NZ_BSPR01000007.1"/>
</dbReference>
<dbReference type="AlphaFoldDB" id="A0A1W6L9H7"/>
<dbReference type="GO" id="GO:0046677">
    <property type="term" value="P:response to antibiotic"/>
    <property type="evidence" value="ECO:0007669"/>
    <property type="project" value="InterPro"/>
</dbReference>
<gene>
    <name evidence="5" type="ORF">A4W93_14155</name>
</gene>
<evidence type="ECO:0000313" key="5">
    <source>
        <dbReference type="EMBL" id="ARN20949.1"/>
    </source>
</evidence>
<dbReference type="EC" id="3.5.2.6" evidence="3"/>
<dbReference type="EMBL" id="CP015118">
    <property type="protein sequence ID" value="ARN20949.1"/>
    <property type="molecule type" value="Genomic_DNA"/>
</dbReference>
<dbReference type="GO" id="GO:0008800">
    <property type="term" value="F:beta-lactamase activity"/>
    <property type="evidence" value="ECO:0007669"/>
    <property type="project" value="UniProtKB-EC"/>
</dbReference>
<accession>A0A1W6L9H7</accession>
<dbReference type="Proteomes" id="UP000193427">
    <property type="component" value="Chromosome"/>
</dbReference>
<feature type="domain" description="Beta-lactamase class A catalytic" evidence="4">
    <location>
        <begin position="102"/>
        <end position="376"/>
    </location>
</feature>
<dbReference type="Pfam" id="PF13354">
    <property type="entry name" value="Beta-lactamase2"/>
    <property type="match status" value="1"/>
</dbReference>
<comment type="catalytic activity">
    <reaction evidence="1">
        <text>a beta-lactam + H2O = a substituted beta-amino acid</text>
        <dbReference type="Rhea" id="RHEA:20401"/>
        <dbReference type="ChEBI" id="CHEBI:15377"/>
        <dbReference type="ChEBI" id="CHEBI:35627"/>
        <dbReference type="ChEBI" id="CHEBI:140347"/>
        <dbReference type="EC" id="3.5.2.6"/>
    </reaction>
</comment>
<dbReference type="Gene3D" id="3.40.710.10">
    <property type="entry name" value="DD-peptidase/beta-lactamase superfamily"/>
    <property type="match status" value="1"/>
</dbReference>
<dbReference type="InterPro" id="IPR012338">
    <property type="entry name" value="Beta-lactam/transpept-like"/>
</dbReference>
<dbReference type="InterPro" id="IPR045155">
    <property type="entry name" value="Beta-lactam_cat"/>
</dbReference>
<dbReference type="PANTHER" id="PTHR35333:SF3">
    <property type="entry name" value="BETA-LACTAMASE-TYPE TRANSPEPTIDASE FOLD CONTAINING PROTEIN"/>
    <property type="match status" value="1"/>
</dbReference>